<dbReference type="InterPro" id="IPR029149">
    <property type="entry name" value="Creatin/AminoP/Spt16_N"/>
</dbReference>
<dbReference type="PANTHER" id="PTHR46112">
    <property type="entry name" value="AMINOPEPTIDASE"/>
    <property type="match status" value="1"/>
</dbReference>
<evidence type="ECO:0000256" key="1">
    <source>
        <dbReference type="ARBA" id="ARBA00022723"/>
    </source>
</evidence>
<dbReference type="KEGG" id="lti:JW886_03935"/>
<accession>A0AA45KI05</accession>
<dbReference type="PANTHER" id="PTHR46112:SF3">
    <property type="entry name" value="AMINOPEPTIDASE YPDF"/>
    <property type="match status" value="1"/>
</dbReference>
<dbReference type="InterPro" id="IPR050659">
    <property type="entry name" value="Peptidase_M24B"/>
</dbReference>
<feature type="domain" description="Creatinase N-terminal" evidence="5">
    <location>
        <begin position="2"/>
        <end position="125"/>
    </location>
</feature>
<dbReference type="Proteomes" id="UP000663608">
    <property type="component" value="Chromosome"/>
</dbReference>
<keyword evidence="6" id="KW-0031">Aminopeptidase</keyword>
<dbReference type="SUPFAM" id="SSF55920">
    <property type="entry name" value="Creatinase/aminopeptidase"/>
    <property type="match status" value="1"/>
</dbReference>
<gene>
    <name evidence="6" type="ORF">JW886_03935</name>
</gene>
<evidence type="ECO:0000259" key="5">
    <source>
        <dbReference type="Pfam" id="PF01321"/>
    </source>
</evidence>
<keyword evidence="6" id="KW-0645">Protease</keyword>
<keyword evidence="1 3" id="KW-0479">Metal-binding</keyword>
<evidence type="ECO:0000256" key="3">
    <source>
        <dbReference type="RuleBase" id="RU000590"/>
    </source>
</evidence>
<keyword evidence="7" id="KW-1185">Reference proteome</keyword>
<evidence type="ECO:0000259" key="4">
    <source>
        <dbReference type="Pfam" id="PF00557"/>
    </source>
</evidence>
<dbReference type="GO" id="GO:0046872">
    <property type="term" value="F:metal ion binding"/>
    <property type="evidence" value="ECO:0007669"/>
    <property type="project" value="UniProtKB-KW"/>
</dbReference>
<evidence type="ECO:0000313" key="6">
    <source>
        <dbReference type="EMBL" id="QSE77629.1"/>
    </source>
</evidence>
<dbReference type="Pfam" id="PF00557">
    <property type="entry name" value="Peptidase_M24"/>
    <property type="match status" value="1"/>
</dbReference>
<name>A0AA45KI05_9LACT</name>
<dbReference type="Gene3D" id="3.40.350.10">
    <property type="entry name" value="Creatinase/prolidase N-terminal domain"/>
    <property type="match status" value="1"/>
</dbReference>
<proteinExistence type="inferred from homology"/>
<dbReference type="InterPro" id="IPR036005">
    <property type="entry name" value="Creatinase/aminopeptidase-like"/>
</dbReference>
<dbReference type="RefSeq" id="WP_205872481.1">
    <property type="nucleotide sequence ID" value="NZ_CP070872.1"/>
</dbReference>
<dbReference type="EMBL" id="CP070872">
    <property type="protein sequence ID" value="QSE77629.1"/>
    <property type="molecule type" value="Genomic_DNA"/>
</dbReference>
<dbReference type="Gene3D" id="3.90.230.10">
    <property type="entry name" value="Creatinase/methionine aminopeptidase superfamily"/>
    <property type="match status" value="1"/>
</dbReference>
<dbReference type="SUPFAM" id="SSF53092">
    <property type="entry name" value="Creatinase/prolidase N-terminal domain"/>
    <property type="match status" value="1"/>
</dbReference>
<dbReference type="InterPro" id="IPR000587">
    <property type="entry name" value="Creatinase_N"/>
</dbReference>
<dbReference type="Pfam" id="PF01321">
    <property type="entry name" value="Creatinase_N"/>
    <property type="match status" value="1"/>
</dbReference>
<dbReference type="InterPro" id="IPR000994">
    <property type="entry name" value="Pept_M24"/>
</dbReference>
<reference evidence="6 7" key="1">
    <citation type="submission" date="2021-02" db="EMBL/GenBank/DDBJ databases">
        <title>Complete genome sequence of Lactococcus lactis strain K_LL004.</title>
        <authorList>
            <person name="Kim H.B."/>
        </authorList>
    </citation>
    <scope>NUCLEOTIDE SEQUENCE [LARGE SCALE GENOMIC DNA]</scope>
    <source>
        <strain evidence="6 7">K_LL004</strain>
    </source>
</reference>
<evidence type="ECO:0000313" key="7">
    <source>
        <dbReference type="Proteomes" id="UP000663608"/>
    </source>
</evidence>
<feature type="domain" description="Peptidase M24" evidence="4">
    <location>
        <begin position="133"/>
        <end position="336"/>
    </location>
</feature>
<organism evidence="6 7">
    <name type="scientific">Lactococcus taiwanensis</name>
    <dbReference type="NCBI Taxonomy" id="1151742"/>
    <lineage>
        <taxon>Bacteria</taxon>
        <taxon>Bacillati</taxon>
        <taxon>Bacillota</taxon>
        <taxon>Bacilli</taxon>
        <taxon>Lactobacillales</taxon>
        <taxon>Streptococcaceae</taxon>
        <taxon>Lactococcus</taxon>
    </lineage>
</organism>
<dbReference type="GO" id="GO:0004177">
    <property type="term" value="F:aminopeptidase activity"/>
    <property type="evidence" value="ECO:0007669"/>
    <property type="project" value="UniProtKB-KW"/>
</dbReference>
<dbReference type="InterPro" id="IPR001131">
    <property type="entry name" value="Peptidase_M24B_aminopep-P_CS"/>
</dbReference>
<protein>
    <submittedName>
        <fullName evidence="6">Aminopeptidase P family protein</fullName>
    </submittedName>
</protein>
<sequence length="352" mass="39425">MRLEKLRAKLTAEQIDSFLVTDKQNIYYLTGFSGTAATVLLTKTRNIFMTDSRYTEMARSLIKDFEIIETRDPISLLTELSVSEQFKNMAFEETVDYAFFKRLSRSMTKIDLFSTSNFLLELRQVKDSDEIQKIRQACAIADQAFREVLKFIEPGRSEIDVANFLDFKMRALGASGISFETIVASGKRSALPHGVATHKLIEFGDPVTIDFGCYYHHYASDMTRTIFVGEVSDPLAEIYNIVHQANTTLIKQAKAGMTYATFDELPRAVIREAGYAAQFTHGIGHGLGLEVHEIPYFSAAMTQPLLKAGMVVTDEPGIYLPNQGGVRIEDDLLITEKGCEVLTNAPKELIVI</sequence>
<dbReference type="PROSITE" id="PS00491">
    <property type="entry name" value="PROLINE_PEPTIDASE"/>
    <property type="match status" value="1"/>
</dbReference>
<evidence type="ECO:0000256" key="2">
    <source>
        <dbReference type="ARBA" id="ARBA00022801"/>
    </source>
</evidence>
<comment type="similarity">
    <text evidence="3">Belongs to the peptidase M24B family.</text>
</comment>
<dbReference type="AlphaFoldDB" id="A0AA45KI05"/>
<keyword evidence="2" id="KW-0378">Hydrolase</keyword>
<dbReference type="CDD" id="cd01092">
    <property type="entry name" value="APP-like"/>
    <property type="match status" value="1"/>
</dbReference>